<dbReference type="PANTHER" id="PTHR38788">
    <property type="entry name" value="CLR5 DOMAIN-CONTAINING PROTEIN"/>
    <property type="match status" value="1"/>
</dbReference>
<evidence type="ECO:0000313" key="4">
    <source>
        <dbReference type="Proteomes" id="UP001161757"/>
    </source>
</evidence>
<reference evidence="3" key="1">
    <citation type="submission" date="2023-01" db="EMBL/GenBank/DDBJ databases">
        <title>Exophiala dermititidis isolated from Cystic Fibrosis Patient.</title>
        <authorList>
            <person name="Kurbessoian T."/>
            <person name="Crocker A."/>
            <person name="Murante D."/>
            <person name="Hogan D.A."/>
            <person name="Stajich J.E."/>
        </authorList>
    </citation>
    <scope>NUCLEOTIDE SEQUENCE</scope>
    <source>
        <strain evidence="3">Ex8</strain>
    </source>
</reference>
<feature type="region of interest" description="Disordered" evidence="1">
    <location>
        <begin position="137"/>
        <end position="160"/>
    </location>
</feature>
<dbReference type="PANTHER" id="PTHR38788:SF3">
    <property type="entry name" value="CLR5 DOMAIN-CONTAINING PROTEIN"/>
    <property type="match status" value="1"/>
</dbReference>
<evidence type="ECO:0000256" key="1">
    <source>
        <dbReference type="SAM" id="MobiDB-lite"/>
    </source>
</evidence>
<dbReference type="Proteomes" id="UP001161757">
    <property type="component" value="Unassembled WGS sequence"/>
</dbReference>
<protein>
    <recommendedName>
        <fullName evidence="2">Clr5 domain-containing protein</fullName>
    </recommendedName>
</protein>
<dbReference type="InterPro" id="IPR011990">
    <property type="entry name" value="TPR-like_helical_dom_sf"/>
</dbReference>
<gene>
    <name evidence="3" type="ORF">HRR80_007032</name>
</gene>
<dbReference type="Pfam" id="PF14420">
    <property type="entry name" value="Clr5"/>
    <property type="match status" value="1"/>
</dbReference>
<evidence type="ECO:0000259" key="2">
    <source>
        <dbReference type="Pfam" id="PF14420"/>
    </source>
</evidence>
<dbReference type="AlphaFoldDB" id="A0AAN6ER69"/>
<comment type="caution">
    <text evidence="3">The sequence shown here is derived from an EMBL/GenBank/DDBJ whole genome shotgun (WGS) entry which is preliminary data.</text>
</comment>
<dbReference type="InterPro" id="IPR025676">
    <property type="entry name" value="Clr5_dom"/>
</dbReference>
<feature type="domain" description="Clr5" evidence="2">
    <location>
        <begin position="6"/>
        <end position="57"/>
    </location>
</feature>
<dbReference type="Gene3D" id="1.25.40.10">
    <property type="entry name" value="Tetratricopeptide repeat domain"/>
    <property type="match status" value="1"/>
</dbReference>
<organism evidence="3 4">
    <name type="scientific">Exophiala dermatitidis</name>
    <name type="common">Black yeast-like fungus</name>
    <name type="synonym">Wangiella dermatitidis</name>
    <dbReference type="NCBI Taxonomy" id="5970"/>
    <lineage>
        <taxon>Eukaryota</taxon>
        <taxon>Fungi</taxon>
        <taxon>Dikarya</taxon>
        <taxon>Ascomycota</taxon>
        <taxon>Pezizomycotina</taxon>
        <taxon>Eurotiomycetes</taxon>
        <taxon>Chaetothyriomycetidae</taxon>
        <taxon>Chaetothyriales</taxon>
        <taxon>Herpotrichiellaceae</taxon>
        <taxon>Exophiala</taxon>
    </lineage>
</organism>
<accession>A0AAN6ER69</accession>
<evidence type="ECO:0000313" key="3">
    <source>
        <dbReference type="EMBL" id="KAJ8988826.1"/>
    </source>
</evidence>
<dbReference type="EMBL" id="JAJGCB010000016">
    <property type="protein sequence ID" value="KAJ8988826.1"/>
    <property type="molecule type" value="Genomic_DNA"/>
</dbReference>
<proteinExistence type="predicted"/>
<name>A0AAN6ER69_EXODE</name>
<sequence>MAKHPSKEDWEEKKAVIRQMYLYENRTCAQVQDYLQEHGFHVNTRQIKNKLNEWGFERKKTRAEQYLAMLYVANIYAAHGSDVIFNVPKREERQDYSTRKIRKECDRIRKKRDRDRPLSEPQTLGEAQKILVEADIECRGTSGPRSPDQGRQRITSSHGCSPREITFDFRRADSPDMRALIADINQSDAASGTGTPVSVEAMRDSRKHCGSESSVRSCSSQREHKVNASKWVKPYYTQCFATPVSKGTFEGRKRQAMQILDSILKQDNPYIFPTLAEMVMIFGSNQRTGELAEFLSDSCSVIDACQGSRGSFTYATPFRYTLAFTKENQNLMRQYGAQLHRSMTEIRQIWGEEHPNFLVNANFCAWHWMQNLDYHLAIPLLRHCLPICERVMGPCSLVTINCLVITSRAHAEVRNNVWARHCLETAMLRIDGEREDLEQFRLVLLHRLGELNMQTGNYQATEMQFWKVLQDRARICGLDAEATWSAAHSLCELFATTARGDLAAELLDYMRDRLEWVSIRRAYYLGKTETGCSGEPPVPPWWWPYGTEDD</sequence>